<dbReference type="RefSeq" id="WP_125094946.1">
    <property type="nucleotide sequence ID" value="NZ_RRUE01000001.1"/>
</dbReference>
<gene>
    <name evidence="1" type="ORF">EHV23_04850</name>
</gene>
<keyword evidence="2" id="KW-1185">Reference proteome</keyword>
<reference evidence="1 2" key="1">
    <citation type="submission" date="2018-11" db="EMBL/GenBank/DDBJ databases">
        <title>Genome sequencing of Lautropia sp. KCOM 2505 (= ChDC F240).</title>
        <authorList>
            <person name="Kook J.-K."/>
            <person name="Park S.-N."/>
            <person name="Lim Y.K."/>
        </authorList>
    </citation>
    <scope>NUCLEOTIDE SEQUENCE [LARGE SCALE GENOMIC DNA]</scope>
    <source>
        <strain evidence="1 2">KCOM 2505</strain>
    </source>
</reference>
<name>A0A3R8LPR6_9BURK</name>
<proteinExistence type="predicted"/>
<dbReference type="Proteomes" id="UP000270261">
    <property type="component" value="Unassembled WGS sequence"/>
</dbReference>
<accession>A0A3R8LPR6</accession>
<dbReference type="EMBL" id="RRUE01000001">
    <property type="protein sequence ID" value="RRN45517.1"/>
    <property type="molecule type" value="Genomic_DNA"/>
</dbReference>
<evidence type="ECO:0008006" key="3">
    <source>
        <dbReference type="Google" id="ProtNLM"/>
    </source>
</evidence>
<sequence length="251" mass="26942">MNTFATPRPDGVPASTAQILYAALQDEHAAWAYYTSAAGAFGNQAPWSTLLTTTQQRVTTLGNLCLQYGIPRPAMDAPTAQPITEGWREAIERAMQGTVGSAALYQHLVTATVDLPLRRQLERLQSDLLTRNLPTLQRAWQSAVDRESLHVAQGIDPAQAHASHGIIGDAMEGLFALLTRQGGYLGFTGTVLKTLNPMLVAGALVGGLAVHGTRQAGRRRTRRCSTTTCDLCADAPLNPDEDDTHDINGLS</sequence>
<comment type="caution">
    <text evidence="1">The sequence shown here is derived from an EMBL/GenBank/DDBJ whole genome shotgun (WGS) entry which is preliminary data.</text>
</comment>
<evidence type="ECO:0000313" key="1">
    <source>
        <dbReference type="EMBL" id="RRN45517.1"/>
    </source>
</evidence>
<protein>
    <recommendedName>
        <fullName evidence="3">Ferritin-like domain-containing protein</fullName>
    </recommendedName>
</protein>
<organism evidence="1 2">
    <name type="scientific">Lautropia dentalis</name>
    <dbReference type="NCBI Taxonomy" id="2490857"/>
    <lineage>
        <taxon>Bacteria</taxon>
        <taxon>Pseudomonadati</taxon>
        <taxon>Pseudomonadota</taxon>
        <taxon>Betaproteobacteria</taxon>
        <taxon>Burkholderiales</taxon>
        <taxon>Burkholderiaceae</taxon>
        <taxon>Lautropia</taxon>
    </lineage>
</organism>
<dbReference type="OrthoDB" id="573482at2"/>
<dbReference type="AlphaFoldDB" id="A0A3R8LPR6"/>
<evidence type="ECO:0000313" key="2">
    <source>
        <dbReference type="Proteomes" id="UP000270261"/>
    </source>
</evidence>